<dbReference type="GeneID" id="106746537"/>
<dbReference type="RefSeq" id="XP_014478699.1">
    <property type="nucleotide sequence ID" value="XM_014623213.1"/>
</dbReference>
<evidence type="ECO:0000256" key="2">
    <source>
        <dbReference type="SAM" id="MobiDB-lite"/>
    </source>
</evidence>
<gene>
    <name evidence="4" type="primary">LOC106746537</name>
</gene>
<protein>
    <submittedName>
        <fullName evidence="4">Geminin-like isoform X1</fullName>
    </submittedName>
</protein>
<sequence length="194" mass="22383">MRQRSVMSKMRTNTDSQKSNTVSRVKVRQSLQLLQPSATDKENLVAAGRMLRSTNKQIKEVKTENVTSDKTKLNLSNKSKKKTCEDKAIQTAPEEYNITTEDLTSKAPSKYYWKVLAEKRQKVIDEFLVEISTLKEQNNMLKEQLEKLNEKNILNEEMLQEAKTFIEVVQEMIENNSNDSNDNNGINNSLEDTY</sequence>
<organism evidence="3 4">
    <name type="scientific">Dinoponera quadriceps</name>
    <name type="common">South American ant</name>
    <dbReference type="NCBI Taxonomy" id="609295"/>
    <lineage>
        <taxon>Eukaryota</taxon>
        <taxon>Metazoa</taxon>
        <taxon>Ecdysozoa</taxon>
        <taxon>Arthropoda</taxon>
        <taxon>Hexapoda</taxon>
        <taxon>Insecta</taxon>
        <taxon>Pterygota</taxon>
        <taxon>Neoptera</taxon>
        <taxon>Endopterygota</taxon>
        <taxon>Hymenoptera</taxon>
        <taxon>Apocrita</taxon>
        <taxon>Aculeata</taxon>
        <taxon>Formicoidea</taxon>
        <taxon>Formicidae</taxon>
        <taxon>Ponerinae</taxon>
        <taxon>Ponerini</taxon>
        <taxon>Dinoponera</taxon>
    </lineage>
</organism>
<dbReference type="SUPFAM" id="SSF111469">
    <property type="entry name" value="Geminin coiled-coil domain"/>
    <property type="match status" value="1"/>
</dbReference>
<dbReference type="CTD" id="35563"/>
<feature type="compositionally biased region" description="Polar residues" evidence="2">
    <location>
        <begin position="10"/>
        <end position="24"/>
    </location>
</feature>
<dbReference type="InterPro" id="IPR022786">
    <property type="entry name" value="Geminin/Multicilin"/>
</dbReference>
<accession>A0A6P3XL50</accession>
<evidence type="ECO:0000313" key="3">
    <source>
        <dbReference type="Proteomes" id="UP000515204"/>
    </source>
</evidence>
<evidence type="ECO:0000256" key="1">
    <source>
        <dbReference type="SAM" id="Coils"/>
    </source>
</evidence>
<keyword evidence="1" id="KW-0175">Coiled coil</keyword>
<dbReference type="AlphaFoldDB" id="A0A6P3XL50"/>
<dbReference type="KEGG" id="dqu:106746537"/>
<dbReference type="Pfam" id="PF07412">
    <property type="entry name" value="Geminin"/>
    <property type="match status" value="1"/>
</dbReference>
<dbReference type="GO" id="GO:0006275">
    <property type="term" value="P:regulation of DNA replication"/>
    <property type="evidence" value="ECO:0007669"/>
    <property type="project" value="InterPro"/>
</dbReference>
<reference evidence="4" key="1">
    <citation type="submission" date="2025-08" db="UniProtKB">
        <authorList>
            <consortium name="RefSeq"/>
        </authorList>
    </citation>
    <scope>IDENTIFICATION</scope>
</reference>
<dbReference type="OrthoDB" id="10043826at2759"/>
<keyword evidence="3" id="KW-1185">Reference proteome</keyword>
<proteinExistence type="predicted"/>
<feature type="coiled-coil region" evidence="1">
    <location>
        <begin position="124"/>
        <end position="161"/>
    </location>
</feature>
<feature type="region of interest" description="Disordered" evidence="2">
    <location>
        <begin position="1"/>
        <end position="24"/>
    </location>
</feature>
<name>A0A6P3XL50_DINQU</name>
<evidence type="ECO:0000313" key="4">
    <source>
        <dbReference type="RefSeq" id="XP_014478699.1"/>
    </source>
</evidence>
<feature type="region of interest" description="Disordered" evidence="2">
    <location>
        <begin position="175"/>
        <end position="194"/>
    </location>
</feature>
<dbReference type="Proteomes" id="UP000515204">
    <property type="component" value="Unplaced"/>
</dbReference>
<dbReference type="Gene3D" id="1.20.5.1180">
    <property type="entry name" value="Geminin coiled-coil domain"/>
    <property type="match status" value="1"/>
</dbReference>